<feature type="modified residue" description="N6-(pyridoxal phosphate)lysine" evidence="14">
    <location>
        <position position="86"/>
    </location>
</feature>
<dbReference type="OrthoDB" id="9802658at2"/>
<dbReference type="Gene3D" id="1.20.58.930">
    <property type="match status" value="1"/>
</dbReference>
<dbReference type="PROSITE" id="PS00878">
    <property type="entry name" value="ODR_DC_2_1"/>
    <property type="match status" value="1"/>
</dbReference>
<evidence type="ECO:0000313" key="19">
    <source>
        <dbReference type="Proteomes" id="UP000192602"/>
    </source>
</evidence>
<evidence type="ECO:0000259" key="16">
    <source>
        <dbReference type="Pfam" id="PF02784"/>
    </source>
</evidence>
<dbReference type="InterPro" id="IPR022644">
    <property type="entry name" value="De-COase2_N"/>
</dbReference>
<evidence type="ECO:0000256" key="9">
    <source>
        <dbReference type="ARBA" id="ARBA00022898"/>
    </source>
</evidence>
<keyword evidence="6" id="KW-0479">Metal-binding</keyword>
<dbReference type="EMBL" id="FWWZ01000001">
    <property type="protein sequence ID" value="SMC09597.1"/>
    <property type="molecule type" value="Genomic_DNA"/>
</dbReference>
<evidence type="ECO:0000256" key="14">
    <source>
        <dbReference type="PIRSR" id="PIRSR001336-50"/>
    </source>
</evidence>
<comment type="cofactor">
    <cofactor evidence="2">
        <name>Mg(2+)</name>
        <dbReference type="ChEBI" id="CHEBI:18420"/>
    </cofactor>
</comment>
<feature type="domain" description="Orn/DAP/Arg decarboxylase 2 N-terminal" evidence="16">
    <location>
        <begin position="65"/>
        <end position="327"/>
    </location>
</feature>
<evidence type="ECO:0000256" key="5">
    <source>
        <dbReference type="ARBA" id="ARBA00012426"/>
    </source>
</evidence>
<dbReference type="Pfam" id="PF02784">
    <property type="entry name" value="Orn_Arg_deC_N"/>
    <property type="match status" value="1"/>
</dbReference>
<evidence type="ECO:0000256" key="3">
    <source>
        <dbReference type="ARBA" id="ARBA00002257"/>
    </source>
</evidence>
<proteinExistence type="inferred from homology"/>
<dbReference type="InterPro" id="IPR002985">
    <property type="entry name" value="Arg_decrbxlase"/>
</dbReference>
<keyword evidence="8" id="KW-0460">Magnesium</keyword>
<dbReference type="NCBIfam" id="NF003763">
    <property type="entry name" value="PRK05354.1"/>
    <property type="match status" value="1"/>
</dbReference>
<protein>
    <recommendedName>
        <fullName evidence="5 13">Arginine decarboxylase</fullName>
        <ecNumber evidence="5 13">4.1.1.19</ecNumber>
    </recommendedName>
</protein>
<keyword evidence="11" id="KW-0620">Polyamine biosynthesis</keyword>
<evidence type="ECO:0000256" key="1">
    <source>
        <dbReference type="ARBA" id="ARBA00001933"/>
    </source>
</evidence>
<feature type="domain" description="Arginine decarboxylase helical bundle" evidence="17">
    <location>
        <begin position="353"/>
        <end position="425"/>
    </location>
</feature>
<evidence type="ECO:0000256" key="13">
    <source>
        <dbReference type="NCBIfam" id="TIGR01273"/>
    </source>
</evidence>
<dbReference type="InterPro" id="IPR009006">
    <property type="entry name" value="Ala_racemase/Decarboxylase_C"/>
</dbReference>
<dbReference type="GO" id="GO:0046872">
    <property type="term" value="F:metal ion binding"/>
    <property type="evidence" value="ECO:0007669"/>
    <property type="project" value="UniProtKB-KW"/>
</dbReference>
<dbReference type="Pfam" id="PF17810">
    <property type="entry name" value="Arg_decarb_HB"/>
    <property type="match status" value="1"/>
</dbReference>
<dbReference type="PANTHER" id="PTHR43295:SF9">
    <property type="entry name" value="BIOSYNTHETIC ARGININE DECARBOXYLASE"/>
    <property type="match status" value="1"/>
</dbReference>
<dbReference type="EC" id="4.1.1.19" evidence="5 13"/>
<dbReference type="NCBIfam" id="TIGR01273">
    <property type="entry name" value="speA"/>
    <property type="match status" value="1"/>
</dbReference>
<evidence type="ECO:0000256" key="12">
    <source>
        <dbReference type="ARBA" id="ARBA00023239"/>
    </source>
</evidence>
<dbReference type="SUPFAM" id="SSF50621">
    <property type="entry name" value="Alanine racemase C-terminal domain-like"/>
    <property type="match status" value="1"/>
</dbReference>
<comment type="similarity">
    <text evidence="4">Belongs to the Orn/Lys/Arg decarboxylase class-II family. SpeA subfamily.</text>
</comment>
<dbReference type="InterPro" id="IPR040634">
    <property type="entry name" value="Arg_decarb_HB"/>
</dbReference>
<evidence type="ECO:0000256" key="15">
    <source>
        <dbReference type="PIRSR" id="PIRSR600183-50"/>
    </source>
</evidence>
<keyword evidence="10" id="KW-0745">Spermidine biosynthesis</keyword>
<gene>
    <name evidence="18" type="ORF">SAMN05660197_1414</name>
</gene>
<reference evidence="19" key="1">
    <citation type="submission" date="2017-04" db="EMBL/GenBank/DDBJ databases">
        <authorList>
            <person name="Varghese N."/>
            <person name="Submissions S."/>
        </authorList>
    </citation>
    <scope>NUCLEOTIDE SEQUENCE [LARGE SCALE GENOMIC DNA]</scope>
    <source>
        <strain evidence="19">DSM 16512</strain>
    </source>
</reference>
<dbReference type="PRINTS" id="PR01180">
    <property type="entry name" value="ARGDCRBXLASE"/>
</dbReference>
<keyword evidence="12" id="KW-0456">Lyase</keyword>
<dbReference type="GO" id="GO:0006527">
    <property type="term" value="P:L-arginine catabolic process"/>
    <property type="evidence" value="ECO:0007669"/>
    <property type="project" value="InterPro"/>
</dbReference>
<evidence type="ECO:0000256" key="7">
    <source>
        <dbReference type="ARBA" id="ARBA00022793"/>
    </source>
</evidence>
<evidence type="ECO:0000256" key="6">
    <source>
        <dbReference type="ARBA" id="ARBA00022723"/>
    </source>
</evidence>
<dbReference type="InterPro" id="IPR022653">
    <property type="entry name" value="De-COase2_pyr-phos_BS"/>
</dbReference>
<sequence length="611" mass="70148">MTNYGIHLWSNGDFFIEEGFVKINYKSKPSLYEITQKIRDTGIRGPILLRFPHLIRKQIDSLFSEFNRAIKTFNYKGKFQAVFPLKVNQFPNFVTSLVDIGKQYNYGLEAGSKAELIIAMAFNNKNAPITVNGFKDKSMISLGFIARKMGFDTTLTIEGLNELENIIEAAKEYKDPIPNIGLRIRLHSSGIGIWAKSGGINSKFGLTSTELLEAVELLRKNSLLDKFTMIHFHIGSQIGEINPVKKALREAGNIYAELKKMGAKNLNNINLGGGLAVEYSQHENIHNRNYTLTEFTNDVVFLLKEIAVQKNVEEPNIFTESGRFIAASHAVLIAPVLELFSQEYTEKGLKLKKKNPPLVQELYDLYKSINPSNAIEYFHDSLDHMESLLTLFDLGYIDLQDRSNTEILVHLIIKKAIELTKDKDRYELKRIQDRVQERYLLNFSLFQSLPDFWGLKQRFPVMPLNKLDQNPTRSASLWDITCDSDGEIDFNIDYPLFLHDVDLSKEEYFLAFFLVGAYQEILGMKHNLFTHPTEVTVVFDEHGYKLENIVESQTILDILYDMDYDINEIQSRLKQYIAKSGCKNKEKILENLHLLLHENNYLKISPKKVAT</sequence>
<dbReference type="GO" id="GO:0008792">
    <property type="term" value="F:arginine decarboxylase activity"/>
    <property type="evidence" value="ECO:0007669"/>
    <property type="project" value="UniProtKB-UniRule"/>
</dbReference>
<dbReference type="GO" id="GO:0008295">
    <property type="term" value="P:spermidine biosynthetic process"/>
    <property type="evidence" value="ECO:0007669"/>
    <property type="project" value="UniProtKB-UniRule"/>
</dbReference>
<keyword evidence="7" id="KW-0210">Decarboxylase</keyword>
<organism evidence="18 19">
    <name type="scientific">Nitratiruptor tergarcus DSM 16512</name>
    <dbReference type="NCBI Taxonomy" id="1069081"/>
    <lineage>
        <taxon>Bacteria</taxon>
        <taxon>Pseudomonadati</taxon>
        <taxon>Campylobacterota</taxon>
        <taxon>Epsilonproteobacteria</taxon>
        <taxon>Nautiliales</taxon>
        <taxon>Nitratiruptoraceae</taxon>
        <taxon>Nitratiruptor</taxon>
    </lineage>
</organism>
<dbReference type="Proteomes" id="UP000192602">
    <property type="component" value="Unassembled WGS sequence"/>
</dbReference>
<name>A0A1W1WTI6_9BACT</name>
<dbReference type="RefSeq" id="WP_084275814.1">
    <property type="nucleotide sequence ID" value="NZ_AP026671.1"/>
</dbReference>
<dbReference type="PIRSF" id="PIRSF001336">
    <property type="entry name" value="Arg_decrbxlase"/>
    <property type="match status" value="1"/>
</dbReference>
<dbReference type="Gene3D" id="1.10.287.3440">
    <property type="match status" value="1"/>
</dbReference>
<dbReference type="Gene3D" id="2.40.37.10">
    <property type="entry name" value="Lyase, Ornithine Decarboxylase, Chain A, domain 1"/>
    <property type="match status" value="1"/>
</dbReference>
<dbReference type="STRING" id="1069081.SAMN05660197_1414"/>
<keyword evidence="9 14" id="KW-0663">Pyridoxal phosphate</keyword>
<evidence type="ECO:0000256" key="2">
    <source>
        <dbReference type="ARBA" id="ARBA00001946"/>
    </source>
</evidence>
<keyword evidence="19" id="KW-1185">Reference proteome</keyword>
<comment type="function">
    <text evidence="3">Catalyzes the biosynthesis of agmatine from arginine.</text>
</comment>
<dbReference type="Gene3D" id="3.20.20.10">
    <property type="entry name" value="Alanine racemase"/>
    <property type="match status" value="1"/>
</dbReference>
<dbReference type="SUPFAM" id="SSF51419">
    <property type="entry name" value="PLP-binding barrel"/>
    <property type="match status" value="1"/>
</dbReference>
<evidence type="ECO:0000256" key="10">
    <source>
        <dbReference type="ARBA" id="ARBA00023066"/>
    </source>
</evidence>
<dbReference type="CDD" id="cd06830">
    <property type="entry name" value="PLPDE_III_ADC"/>
    <property type="match status" value="1"/>
</dbReference>
<dbReference type="AlphaFoldDB" id="A0A1W1WTI6"/>
<evidence type="ECO:0000256" key="4">
    <source>
        <dbReference type="ARBA" id="ARBA00008357"/>
    </source>
</evidence>
<comment type="cofactor">
    <cofactor evidence="1 14">
        <name>pyridoxal 5'-phosphate</name>
        <dbReference type="ChEBI" id="CHEBI:597326"/>
    </cofactor>
</comment>
<evidence type="ECO:0000259" key="17">
    <source>
        <dbReference type="Pfam" id="PF17810"/>
    </source>
</evidence>
<evidence type="ECO:0000256" key="11">
    <source>
        <dbReference type="ARBA" id="ARBA00023115"/>
    </source>
</evidence>
<feature type="active site" description="Proton donor" evidence="15">
    <location>
        <position position="482"/>
    </location>
</feature>
<evidence type="ECO:0000313" key="18">
    <source>
        <dbReference type="EMBL" id="SMC09597.1"/>
    </source>
</evidence>
<evidence type="ECO:0000256" key="8">
    <source>
        <dbReference type="ARBA" id="ARBA00022842"/>
    </source>
</evidence>
<dbReference type="InterPro" id="IPR000183">
    <property type="entry name" value="Orn/DAP/Arg_de-COase"/>
</dbReference>
<dbReference type="PANTHER" id="PTHR43295">
    <property type="entry name" value="ARGININE DECARBOXYLASE"/>
    <property type="match status" value="1"/>
</dbReference>
<dbReference type="PRINTS" id="PR01179">
    <property type="entry name" value="ODADCRBXLASE"/>
</dbReference>
<accession>A0A1W1WTI6</accession>
<dbReference type="GO" id="GO:0033388">
    <property type="term" value="P:putrescine biosynthetic process from arginine"/>
    <property type="evidence" value="ECO:0007669"/>
    <property type="project" value="TreeGrafter"/>
</dbReference>
<dbReference type="InterPro" id="IPR029066">
    <property type="entry name" value="PLP-binding_barrel"/>
</dbReference>